<keyword evidence="3" id="KW-0808">Transferase</keyword>
<dbReference type="NCBIfam" id="TIGR02395">
    <property type="entry name" value="rpoN_sigma"/>
    <property type="match status" value="1"/>
</dbReference>
<dbReference type="GO" id="GO:0016779">
    <property type="term" value="F:nucleotidyltransferase activity"/>
    <property type="evidence" value="ECO:0007669"/>
    <property type="project" value="UniProtKB-KW"/>
</dbReference>
<dbReference type="EMBL" id="SEWF01000030">
    <property type="protein sequence ID" value="RYU94142.1"/>
    <property type="molecule type" value="Genomic_DNA"/>
</dbReference>
<name>A0A4Q5LWQ5_9BACT</name>
<dbReference type="PROSITE" id="PS50044">
    <property type="entry name" value="SIGMA54_3"/>
    <property type="match status" value="1"/>
</dbReference>
<dbReference type="GO" id="GO:0000428">
    <property type="term" value="C:DNA-directed RNA polymerase complex"/>
    <property type="evidence" value="ECO:0007669"/>
    <property type="project" value="UniProtKB-KW"/>
</dbReference>
<comment type="caution">
    <text evidence="12">The sequence shown here is derived from an EMBL/GenBank/DDBJ whole genome shotgun (WGS) entry which is preliminary data.</text>
</comment>
<gene>
    <name evidence="12" type="primary">rpoN</name>
    <name evidence="12" type="ORF">EWM59_18370</name>
</gene>
<dbReference type="RefSeq" id="WP_130022717.1">
    <property type="nucleotide sequence ID" value="NZ_SEWF01000030.1"/>
</dbReference>
<evidence type="ECO:0000256" key="6">
    <source>
        <dbReference type="ARBA" id="ARBA00023082"/>
    </source>
</evidence>
<dbReference type="InterPro" id="IPR000394">
    <property type="entry name" value="RNA_pol_sigma_54"/>
</dbReference>
<evidence type="ECO:0000313" key="12">
    <source>
        <dbReference type="EMBL" id="RYU94142.1"/>
    </source>
</evidence>
<keyword evidence="6" id="KW-0731">Sigma factor</keyword>
<dbReference type="GO" id="GO:0016987">
    <property type="term" value="F:sigma factor activity"/>
    <property type="evidence" value="ECO:0007669"/>
    <property type="project" value="UniProtKB-KW"/>
</dbReference>
<dbReference type="AlphaFoldDB" id="A0A4Q5LWQ5"/>
<evidence type="ECO:0000259" key="10">
    <source>
        <dbReference type="Pfam" id="PF04552"/>
    </source>
</evidence>
<dbReference type="Gene3D" id="1.10.10.60">
    <property type="entry name" value="Homeodomain-like"/>
    <property type="match status" value="1"/>
</dbReference>
<accession>A0A4Q5LWQ5</accession>
<evidence type="ECO:0000256" key="3">
    <source>
        <dbReference type="ARBA" id="ARBA00022679"/>
    </source>
</evidence>
<dbReference type="PROSITE" id="PS00718">
    <property type="entry name" value="SIGMA54_2"/>
    <property type="match status" value="1"/>
</dbReference>
<dbReference type="Pfam" id="PF00309">
    <property type="entry name" value="Sigma54_AID"/>
    <property type="match status" value="1"/>
</dbReference>
<keyword evidence="13" id="KW-1185">Reference proteome</keyword>
<organism evidence="12 13">
    <name type="scientific">Emticicia agri</name>
    <dbReference type="NCBI Taxonomy" id="2492393"/>
    <lineage>
        <taxon>Bacteria</taxon>
        <taxon>Pseudomonadati</taxon>
        <taxon>Bacteroidota</taxon>
        <taxon>Cytophagia</taxon>
        <taxon>Cytophagales</taxon>
        <taxon>Leadbetterellaceae</taxon>
        <taxon>Emticicia</taxon>
    </lineage>
</organism>
<feature type="region of interest" description="Disordered" evidence="9">
    <location>
        <begin position="40"/>
        <end position="81"/>
    </location>
</feature>
<evidence type="ECO:0000256" key="4">
    <source>
        <dbReference type="ARBA" id="ARBA00022695"/>
    </source>
</evidence>
<keyword evidence="2" id="KW-0240">DNA-directed RNA polymerase</keyword>
<dbReference type="Pfam" id="PF04552">
    <property type="entry name" value="Sigma54_DBD"/>
    <property type="match status" value="1"/>
</dbReference>
<dbReference type="Proteomes" id="UP000293162">
    <property type="component" value="Unassembled WGS sequence"/>
</dbReference>
<evidence type="ECO:0000256" key="9">
    <source>
        <dbReference type="SAM" id="MobiDB-lite"/>
    </source>
</evidence>
<dbReference type="PIRSF" id="PIRSF000774">
    <property type="entry name" value="RpoN"/>
    <property type="match status" value="1"/>
</dbReference>
<dbReference type="PANTHER" id="PTHR32248:SF4">
    <property type="entry name" value="RNA POLYMERASE SIGMA-54 FACTOR"/>
    <property type="match status" value="1"/>
</dbReference>
<proteinExistence type="inferred from homology"/>
<dbReference type="GO" id="GO:0006352">
    <property type="term" value="P:DNA-templated transcription initiation"/>
    <property type="evidence" value="ECO:0007669"/>
    <property type="project" value="InterPro"/>
</dbReference>
<feature type="compositionally biased region" description="Acidic residues" evidence="9">
    <location>
        <begin position="41"/>
        <end position="62"/>
    </location>
</feature>
<comment type="similarity">
    <text evidence="1">Belongs to the sigma-54 factor family.</text>
</comment>
<keyword evidence="7" id="KW-0238">DNA-binding</keyword>
<keyword evidence="5" id="KW-0805">Transcription regulation</keyword>
<evidence type="ECO:0000256" key="1">
    <source>
        <dbReference type="ARBA" id="ARBA00008798"/>
    </source>
</evidence>
<dbReference type="Gene3D" id="1.10.10.1330">
    <property type="entry name" value="RNA polymerase sigma-54 factor, core-binding domain"/>
    <property type="match status" value="1"/>
</dbReference>
<dbReference type="GO" id="GO:0001216">
    <property type="term" value="F:DNA-binding transcription activator activity"/>
    <property type="evidence" value="ECO:0007669"/>
    <property type="project" value="InterPro"/>
</dbReference>
<dbReference type="GO" id="GO:0003677">
    <property type="term" value="F:DNA binding"/>
    <property type="evidence" value="ECO:0007669"/>
    <property type="project" value="UniProtKB-KW"/>
</dbReference>
<evidence type="ECO:0000256" key="7">
    <source>
        <dbReference type="ARBA" id="ARBA00023125"/>
    </source>
</evidence>
<feature type="domain" description="RNA polymerase sigma factor 54 DNA-binding" evidence="10">
    <location>
        <begin position="316"/>
        <end position="474"/>
    </location>
</feature>
<evidence type="ECO:0000259" key="11">
    <source>
        <dbReference type="Pfam" id="PF04963"/>
    </source>
</evidence>
<dbReference type="PANTHER" id="PTHR32248">
    <property type="entry name" value="RNA POLYMERASE SIGMA-54 FACTOR"/>
    <property type="match status" value="1"/>
</dbReference>
<feature type="domain" description="RNA polymerase sigma factor 54 core-binding" evidence="11">
    <location>
        <begin position="108"/>
        <end position="301"/>
    </location>
</feature>
<keyword evidence="4" id="KW-0548">Nucleotidyltransferase</keyword>
<dbReference type="OrthoDB" id="9814402at2"/>
<keyword evidence="8" id="KW-0804">Transcription</keyword>
<sequence>MLNLSQTQKQTLRISPSQIQLLNFLQLSTLELEEHIKTELEENPMLEEATASDDSADSDDFDRDEKDLLQGNNSDYLDWDEYDDDTPNYKTQLNNFSSDDDFYSAPIVQQISWRDDLKEQLHVLALNERQLLIGDFIIDSLDENGFLKYDSEAIADDVSFTNNIFVDTPDVDAMIKVIRQLDPIGIGASNLQECLLIQLNHKREEGHDVDLAYEIVMNNLDDLAVRNYEKIMRSREICTEKLKEAMNIITSLNAKPISEENTSSILVKDNIIPDYLVYYEDNKIEVSLNSNQIPPLKVNNSFQDLLQGSTDKAATHYIHTKVSAANWLIDAIQQRETTMLKTMRTLVKLQEEFFKSGNVQKLKPMTLKDVAEIINMDISTVSRVTSGKYAQTPFGTIHLKDLFSGGIFTESGTEVSNREIQQTLATLISNEDKNTPLNDFQLADLLAAKGYPIARRTVAKYRDHLGIQSAQLRRIL</sequence>
<evidence type="ECO:0000256" key="2">
    <source>
        <dbReference type="ARBA" id="ARBA00022478"/>
    </source>
</evidence>
<dbReference type="InterPro" id="IPR007634">
    <property type="entry name" value="RNA_pol_sigma_54_DNA-bd"/>
</dbReference>
<dbReference type="PRINTS" id="PR00045">
    <property type="entry name" value="SIGMA54FCT"/>
</dbReference>
<dbReference type="Pfam" id="PF04963">
    <property type="entry name" value="Sigma54_CBD"/>
    <property type="match status" value="1"/>
</dbReference>
<reference evidence="12 13" key="1">
    <citation type="submission" date="2019-02" db="EMBL/GenBank/DDBJ databases">
        <title>Bacterial novel species Emticicia sp. 17J42-9 isolated from soil.</title>
        <authorList>
            <person name="Jung H.-Y."/>
        </authorList>
    </citation>
    <scope>NUCLEOTIDE SEQUENCE [LARGE SCALE GENOMIC DNA]</scope>
    <source>
        <strain evidence="12 13">17J42-9</strain>
    </source>
</reference>
<evidence type="ECO:0000256" key="5">
    <source>
        <dbReference type="ARBA" id="ARBA00023015"/>
    </source>
</evidence>
<dbReference type="InterPro" id="IPR007046">
    <property type="entry name" value="RNA_pol_sigma_54_core-bd"/>
</dbReference>
<protein>
    <submittedName>
        <fullName evidence="12">RNA polymerase sigma-54 factor</fullName>
    </submittedName>
</protein>
<evidence type="ECO:0000313" key="13">
    <source>
        <dbReference type="Proteomes" id="UP000293162"/>
    </source>
</evidence>
<evidence type="ECO:0000256" key="8">
    <source>
        <dbReference type="ARBA" id="ARBA00023163"/>
    </source>
</evidence>
<dbReference type="InterPro" id="IPR038709">
    <property type="entry name" value="RpoN_core-bd_sf"/>
</dbReference>